<proteinExistence type="predicted"/>
<name>A0ABW1S984_9PROT</name>
<evidence type="ECO:0000313" key="1">
    <source>
        <dbReference type="EMBL" id="MFC6198101.1"/>
    </source>
</evidence>
<comment type="caution">
    <text evidence="1">The sequence shown here is derived from an EMBL/GenBank/DDBJ whole genome shotgun (WGS) entry which is preliminary data.</text>
</comment>
<dbReference type="RefSeq" id="WP_377378004.1">
    <property type="nucleotide sequence ID" value="NZ_JBHSSW010000009.1"/>
</dbReference>
<gene>
    <name evidence="1" type="ORF">ACFQDM_08425</name>
</gene>
<evidence type="ECO:0000313" key="2">
    <source>
        <dbReference type="Proteomes" id="UP001596303"/>
    </source>
</evidence>
<protein>
    <submittedName>
        <fullName evidence="1">Uncharacterized protein</fullName>
    </submittedName>
</protein>
<accession>A0ABW1S984</accession>
<dbReference type="Proteomes" id="UP001596303">
    <property type="component" value="Unassembled WGS sequence"/>
</dbReference>
<organism evidence="1 2">
    <name type="scientific">Ponticaulis profundi</name>
    <dbReference type="NCBI Taxonomy" id="2665222"/>
    <lineage>
        <taxon>Bacteria</taxon>
        <taxon>Pseudomonadati</taxon>
        <taxon>Pseudomonadota</taxon>
        <taxon>Alphaproteobacteria</taxon>
        <taxon>Hyphomonadales</taxon>
        <taxon>Hyphomonadaceae</taxon>
        <taxon>Ponticaulis</taxon>
    </lineage>
</organism>
<reference evidence="2" key="1">
    <citation type="journal article" date="2019" name="Int. J. Syst. Evol. Microbiol.">
        <title>The Global Catalogue of Microorganisms (GCM) 10K type strain sequencing project: providing services to taxonomists for standard genome sequencing and annotation.</title>
        <authorList>
            <consortium name="The Broad Institute Genomics Platform"/>
            <consortium name="The Broad Institute Genome Sequencing Center for Infectious Disease"/>
            <person name="Wu L."/>
            <person name="Ma J."/>
        </authorList>
    </citation>
    <scope>NUCLEOTIDE SEQUENCE [LARGE SCALE GENOMIC DNA]</scope>
    <source>
        <strain evidence="2">CGMCC-1.15741</strain>
    </source>
</reference>
<sequence length="79" mass="8047">MAQASRGMGLMIGSIASCALVAIAAASVLTGDLNLQFAGIQVNVSNQTERGFVVMIDGAECPGAGCPAFAFDWKLARQG</sequence>
<dbReference type="EMBL" id="JBHSSW010000009">
    <property type="protein sequence ID" value="MFC6198101.1"/>
    <property type="molecule type" value="Genomic_DNA"/>
</dbReference>
<keyword evidence="2" id="KW-1185">Reference proteome</keyword>
<dbReference type="PROSITE" id="PS51257">
    <property type="entry name" value="PROKAR_LIPOPROTEIN"/>
    <property type="match status" value="1"/>
</dbReference>